<evidence type="ECO:0000313" key="1">
    <source>
        <dbReference type="EMBL" id="MDQ2105410.1"/>
    </source>
</evidence>
<comment type="caution">
    <text evidence="1">The sequence shown here is derived from an EMBL/GenBank/DDBJ whole genome shotgun (WGS) entry which is preliminary data.</text>
</comment>
<sequence length="45" mass="4551">MSRILVVGLSSPGAAILATVLAPGVIGSLFGSIQMRKGENAALRK</sequence>
<dbReference type="EMBL" id="JAUJFI010000140">
    <property type="protein sequence ID" value="MDQ2105410.1"/>
    <property type="molecule type" value="Genomic_DNA"/>
</dbReference>
<evidence type="ECO:0000313" key="2">
    <source>
        <dbReference type="Proteomes" id="UP001227317"/>
    </source>
</evidence>
<gene>
    <name evidence="1" type="ORF">QSG27_22115</name>
</gene>
<name>A0ABU0WME7_9PROT</name>
<keyword evidence="2" id="KW-1185">Reference proteome</keyword>
<accession>A0ABU0WME7</accession>
<protein>
    <submittedName>
        <fullName evidence="1">Uncharacterized protein</fullName>
    </submittedName>
</protein>
<organism evidence="1 2">
    <name type="scientific">Azospirillum isscasi</name>
    <dbReference type="NCBI Taxonomy" id="3053926"/>
    <lineage>
        <taxon>Bacteria</taxon>
        <taxon>Pseudomonadati</taxon>
        <taxon>Pseudomonadota</taxon>
        <taxon>Alphaproteobacteria</taxon>
        <taxon>Rhodospirillales</taxon>
        <taxon>Azospirillaceae</taxon>
        <taxon>Azospirillum</taxon>
    </lineage>
</organism>
<dbReference type="RefSeq" id="WP_306709930.1">
    <property type="nucleotide sequence ID" value="NZ_JAUJFI010000140.1"/>
</dbReference>
<proteinExistence type="predicted"/>
<reference evidence="1 2" key="1">
    <citation type="submission" date="2023-06" db="EMBL/GenBank/DDBJ databases">
        <title>Azospirillum isscasensis sp.nov, a bacterium isolated from rhizosphere soil of rice.</title>
        <authorList>
            <person name="Wang H."/>
        </authorList>
    </citation>
    <scope>NUCLEOTIDE SEQUENCE [LARGE SCALE GENOMIC DNA]</scope>
    <source>
        <strain evidence="1 2">C340-1</strain>
    </source>
</reference>
<dbReference type="Proteomes" id="UP001227317">
    <property type="component" value="Unassembled WGS sequence"/>
</dbReference>